<protein>
    <submittedName>
        <fullName evidence="2">Uncharacterized protein</fullName>
    </submittedName>
</protein>
<feature type="transmembrane region" description="Helical" evidence="1">
    <location>
        <begin position="17"/>
        <end position="35"/>
    </location>
</feature>
<comment type="caution">
    <text evidence="2">The sequence shown here is derived from an EMBL/GenBank/DDBJ whole genome shotgun (WGS) entry which is preliminary data.</text>
</comment>
<accession>A0A833RHH5</accession>
<proteinExistence type="predicted"/>
<reference evidence="2" key="1">
    <citation type="submission" date="2020-01" db="EMBL/GenBank/DDBJ databases">
        <title>Genome sequence of Kobresia littledalei, the first chromosome-level genome in the family Cyperaceae.</title>
        <authorList>
            <person name="Qu G."/>
        </authorList>
    </citation>
    <scope>NUCLEOTIDE SEQUENCE</scope>
    <source>
        <strain evidence="2">C.B.Clarke</strain>
        <tissue evidence="2">Leaf</tissue>
    </source>
</reference>
<dbReference type="AlphaFoldDB" id="A0A833RHH5"/>
<keyword evidence="1" id="KW-0472">Membrane</keyword>
<keyword evidence="3" id="KW-1185">Reference proteome</keyword>
<name>A0A833RHH5_9POAL</name>
<gene>
    <name evidence="2" type="ORF">FCM35_KLT19746</name>
</gene>
<sequence length="187" mass="21224">MVNGQKYYYMTEVGAEILMFITCLVIAFCALWLNLQSVIGSIGDKFASLLLSSSYALFLPLMSYMYSQTQQYKLEVRAQTILFWMVIIEIMRILGDSTWELRKSLEQLVRLFWVGYLICSYPHLQGIRLSLLILCIGSTVHEILKGIRFNKAKDEAAPAAQAAQAGPSNQQLMDYMVELSGGTRNDR</sequence>
<evidence type="ECO:0000256" key="1">
    <source>
        <dbReference type="SAM" id="Phobius"/>
    </source>
</evidence>
<dbReference type="EMBL" id="SWLB01000008">
    <property type="protein sequence ID" value="KAF3335239.1"/>
    <property type="molecule type" value="Genomic_DNA"/>
</dbReference>
<evidence type="ECO:0000313" key="3">
    <source>
        <dbReference type="Proteomes" id="UP000623129"/>
    </source>
</evidence>
<dbReference type="Proteomes" id="UP000623129">
    <property type="component" value="Unassembled WGS sequence"/>
</dbReference>
<organism evidence="2 3">
    <name type="scientific">Carex littledalei</name>
    <dbReference type="NCBI Taxonomy" id="544730"/>
    <lineage>
        <taxon>Eukaryota</taxon>
        <taxon>Viridiplantae</taxon>
        <taxon>Streptophyta</taxon>
        <taxon>Embryophyta</taxon>
        <taxon>Tracheophyta</taxon>
        <taxon>Spermatophyta</taxon>
        <taxon>Magnoliopsida</taxon>
        <taxon>Liliopsida</taxon>
        <taxon>Poales</taxon>
        <taxon>Cyperaceae</taxon>
        <taxon>Cyperoideae</taxon>
        <taxon>Cariceae</taxon>
        <taxon>Carex</taxon>
        <taxon>Carex subgen. Euthyceras</taxon>
    </lineage>
</organism>
<keyword evidence="1" id="KW-1133">Transmembrane helix</keyword>
<keyword evidence="1" id="KW-0812">Transmembrane</keyword>
<feature type="transmembrane region" description="Helical" evidence="1">
    <location>
        <begin position="47"/>
        <end position="66"/>
    </location>
</feature>
<evidence type="ECO:0000313" key="2">
    <source>
        <dbReference type="EMBL" id="KAF3335239.1"/>
    </source>
</evidence>